<dbReference type="PANTHER" id="PTHR37549">
    <property type="entry name" value="LIPOPROTEIN LPRI"/>
    <property type="match status" value="1"/>
</dbReference>
<gene>
    <name evidence="3" type="ORF">KFZ77_17150</name>
</gene>
<protein>
    <submittedName>
        <fullName evidence="3">DUF1311 domain-containing protein</fullName>
    </submittedName>
</protein>
<feature type="chain" id="PRO_5046133067" evidence="1">
    <location>
        <begin position="20"/>
        <end position="123"/>
    </location>
</feature>
<evidence type="ECO:0000313" key="3">
    <source>
        <dbReference type="EMBL" id="UYU31534.1"/>
    </source>
</evidence>
<reference evidence="3 4" key="1">
    <citation type="submission" date="2021-05" db="EMBL/GenBank/DDBJ databases">
        <title>Isolation, identification, and the growth promoting effects of Pantoea dispersa strain YSD J2 from the aboveground leaves of Cyperus esculentus L.Var. Sativus.</title>
        <authorList>
            <person name="Wang S."/>
            <person name="Tang X.M."/>
            <person name="Huang Y.N."/>
        </authorList>
    </citation>
    <scope>NUCLEOTIDE SEQUENCE [LARGE SCALE GENOMIC DNA]</scope>
    <source>
        <strain evidence="4">YSD YN2</strain>
    </source>
</reference>
<dbReference type="Gene3D" id="1.20.1270.180">
    <property type="match status" value="1"/>
</dbReference>
<keyword evidence="4" id="KW-1185">Reference proteome</keyword>
<organism evidence="3 4">
    <name type="scientific">Siccibacter colletis</name>
    <dbReference type="NCBI Taxonomy" id="1505757"/>
    <lineage>
        <taxon>Bacteria</taxon>
        <taxon>Pseudomonadati</taxon>
        <taxon>Pseudomonadota</taxon>
        <taxon>Gammaproteobacteria</taxon>
        <taxon>Enterobacterales</taxon>
        <taxon>Enterobacteriaceae</taxon>
        <taxon>Siccibacter</taxon>
    </lineage>
</organism>
<evidence type="ECO:0000256" key="1">
    <source>
        <dbReference type="SAM" id="SignalP"/>
    </source>
</evidence>
<feature type="signal peptide" evidence="1">
    <location>
        <begin position="1"/>
        <end position="19"/>
    </location>
</feature>
<dbReference type="InterPro" id="IPR009739">
    <property type="entry name" value="LprI-like_N"/>
</dbReference>
<dbReference type="PROSITE" id="PS51257">
    <property type="entry name" value="PROKAR_LIPOPROTEIN"/>
    <property type="match status" value="1"/>
</dbReference>
<dbReference type="Pfam" id="PF07007">
    <property type="entry name" value="LprI"/>
    <property type="match status" value="1"/>
</dbReference>
<keyword evidence="1" id="KW-0732">Signal</keyword>
<dbReference type="InterPro" id="IPR052755">
    <property type="entry name" value="Lysozyme_Inhibitor_LprI"/>
</dbReference>
<evidence type="ECO:0000259" key="2">
    <source>
        <dbReference type="Pfam" id="PF07007"/>
    </source>
</evidence>
<dbReference type="Proteomes" id="UP001156318">
    <property type="component" value="Chromosome"/>
</dbReference>
<evidence type="ECO:0000313" key="4">
    <source>
        <dbReference type="Proteomes" id="UP001156318"/>
    </source>
</evidence>
<proteinExistence type="predicted"/>
<accession>A0ABY6JCT6</accession>
<dbReference type="EMBL" id="CP074352">
    <property type="protein sequence ID" value="UYU31534.1"/>
    <property type="molecule type" value="Genomic_DNA"/>
</dbReference>
<sequence length="123" mass="13781">MKALLLAGSLFIASGSAFAISCDSPRTPYDRAYCASLELVQSDEELNQQYKKTITTLNAGQKKSLKDSQIAWLKVRDRDCTEGDTLLLMCANEKMRSRIDLLKRIERECRNAGCDSAQLSRVE</sequence>
<name>A0ABY6JCT6_9ENTR</name>
<dbReference type="PANTHER" id="PTHR37549:SF1">
    <property type="entry name" value="LIPOPROTEIN LPRI"/>
    <property type="match status" value="1"/>
</dbReference>
<feature type="domain" description="Lysozyme inhibitor LprI-like N-terminal" evidence="2">
    <location>
        <begin position="27"/>
        <end position="100"/>
    </location>
</feature>
<dbReference type="RefSeq" id="WP_031521608.1">
    <property type="nucleotide sequence ID" value="NZ_CP074352.1"/>
</dbReference>